<name>A0A0V8D6P4_LACLL</name>
<proteinExistence type="predicted"/>
<evidence type="ECO:0000313" key="2">
    <source>
        <dbReference type="Proteomes" id="UP000054230"/>
    </source>
</evidence>
<sequence>MTKFETAEELISFVKEKGMKRGFYKNSGRIQYLIGFDSMGMMSVTTPPQVAKGRLGKKYSATGWNMLDDSNFNKLDWFLKAEYIGQNLDGAKND</sequence>
<reference evidence="2" key="1">
    <citation type="submission" date="2015-10" db="EMBL/GenBank/DDBJ databases">
        <title>Draft Genome Sequences of 11 Lactococcus lactis subspecies cremoris strains.</title>
        <authorList>
            <person name="Wels M."/>
            <person name="Backus L."/>
            <person name="Boekhorst J."/>
            <person name="Dijkstra A."/>
            <person name="Beerthuizen M."/>
            <person name="Kelly W."/>
            <person name="Siezen R."/>
            <person name="Bachmann H."/>
            <person name="Van Hijum S."/>
        </authorList>
    </citation>
    <scope>NUCLEOTIDE SEQUENCE [LARGE SCALE GENOMIC DNA]</scope>
    <source>
        <strain evidence="2">LMG8520</strain>
    </source>
</reference>
<dbReference type="AlphaFoldDB" id="A0A0V8D6P4"/>
<dbReference type="EMBL" id="LKLP01000079">
    <property type="protein sequence ID" value="KSU09218.1"/>
    <property type="molecule type" value="Genomic_DNA"/>
</dbReference>
<dbReference type="RefSeq" id="WP_058209871.1">
    <property type="nucleotide sequence ID" value="NZ_LKLP01000079.1"/>
</dbReference>
<protein>
    <submittedName>
        <fullName evidence="1">Phage protein</fullName>
    </submittedName>
</protein>
<dbReference type="Proteomes" id="UP000054230">
    <property type="component" value="Unassembled WGS sequence"/>
</dbReference>
<accession>A0A0V8D6P4</accession>
<dbReference type="PATRIC" id="fig|1360.106.peg.1646"/>
<evidence type="ECO:0000313" key="1">
    <source>
        <dbReference type="EMBL" id="KSU09218.1"/>
    </source>
</evidence>
<comment type="caution">
    <text evidence="1">The sequence shown here is derived from an EMBL/GenBank/DDBJ whole genome shotgun (WGS) entry which is preliminary data.</text>
</comment>
<gene>
    <name evidence="1" type="ORF">LMG8520_1531</name>
</gene>
<organism evidence="1 2">
    <name type="scientific">Lactococcus lactis subsp. lactis</name>
    <name type="common">Streptococcus lactis</name>
    <dbReference type="NCBI Taxonomy" id="1360"/>
    <lineage>
        <taxon>Bacteria</taxon>
        <taxon>Bacillati</taxon>
        <taxon>Bacillota</taxon>
        <taxon>Bacilli</taxon>
        <taxon>Lactobacillales</taxon>
        <taxon>Streptococcaceae</taxon>
        <taxon>Lactococcus</taxon>
    </lineage>
</organism>